<dbReference type="RefSeq" id="WP_337335332.1">
    <property type="nucleotide sequence ID" value="NZ_JBBDHC010000009.1"/>
</dbReference>
<dbReference type="Gene3D" id="3.40.50.720">
    <property type="entry name" value="NAD(P)-binding Rossmann-like Domain"/>
    <property type="match status" value="1"/>
</dbReference>
<dbReference type="PANTHER" id="PTHR44196:SF2">
    <property type="entry name" value="SHORT-CHAIN DEHYDROGENASE-RELATED"/>
    <property type="match status" value="1"/>
</dbReference>
<feature type="domain" description="Ketoreductase" evidence="4">
    <location>
        <begin position="5"/>
        <end position="183"/>
    </location>
</feature>
<dbReference type="InterPro" id="IPR002347">
    <property type="entry name" value="SDR_fam"/>
</dbReference>
<dbReference type="GO" id="GO:0016491">
    <property type="term" value="F:oxidoreductase activity"/>
    <property type="evidence" value="ECO:0007669"/>
    <property type="project" value="UniProtKB-KW"/>
</dbReference>
<dbReference type="PRINTS" id="PR00080">
    <property type="entry name" value="SDRFAMILY"/>
</dbReference>
<accession>A0AAW9R704</accession>
<evidence type="ECO:0000256" key="3">
    <source>
        <dbReference type="RuleBase" id="RU000363"/>
    </source>
</evidence>
<dbReference type="Pfam" id="PF00106">
    <property type="entry name" value="adh_short"/>
    <property type="match status" value="1"/>
</dbReference>
<organism evidence="5 6">
    <name type="scientific">Denitratimonas tolerans</name>
    <dbReference type="NCBI Taxonomy" id="1338420"/>
    <lineage>
        <taxon>Bacteria</taxon>
        <taxon>Pseudomonadati</taxon>
        <taxon>Pseudomonadota</taxon>
        <taxon>Gammaproteobacteria</taxon>
        <taxon>Lysobacterales</taxon>
        <taxon>Lysobacteraceae</taxon>
        <taxon>Denitratimonas</taxon>
    </lineage>
</organism>
<dbReference type="InterPro" id="IPR057326">
    <property type="entry name" value="KR_dom"/>
</dbReference>
<keyword evidence="6" id="KW-1185">Reference proteome</keyword>
<evidence type="ECO:0000313" key="6">
    <source>
        <dbReference type="Proteomes" id="UP001364472"/>
    </source>
</evidence>
<keyword evidence="2 5" id="KW-0560">Oxidoreductase</keyword>
<evidence type="ECO:0000256" key="1">
    <source>
        <dbReference type="ARBA" id="ARBA00006484"/>
    </source>
</evidence>
<proteinExistence type="inferred from homology"/>
<dbReference type="CDD" id="cd05233">
    <property type="entry name" value="SDR_c"/>
    <property type="match status" value="1"/>
</dbReference>
<sequence>MSSVPHALITGASSGIGAAIARQYARRGVPLVLTARRAERLEALAQELRPQVECVVVAADLGDPEAPRALFEALTERGVSVGRLVNNAGFGVAGNYLSSPWETHAHFLQVMVTAVSELTWRFLPQIRENRGRILNVASFAGLAPGSSGQTLYAGAKSFLIKFSESLALENARYGVNACALCPGFTYSEFHDVTGTRALVSRLPRWMWLDAEDVARQGVEGVEAGRLIVVPGAGYKMLRLAFKYLPDFAVHRMMARNSRRMRDDR</sequence>
<name>A0AAW9R704_9GAMM</name>
<dbReference type="EC" id="1.-.-.-" evidence="5"/>
<comment type="caution">
    <text evidence="5">The sequence shown here is derived from an EMBL/GenBank/DDBJ whole genome shotgun (WGS) entry which is preliminary data.</text>
</comment>
<dbReference type="PANTHER" id="PTHR44196">
    <property type="entry name" value="DEHYDROGENASE/REDUCTASE SDR FAMILY MEMBER 7B"/>
    <property type="match status" value="1"/>
</dbReference>
<dbReference type="GO" id="GO:0016020">
    <property type="term" value="C:membrane"/>
    <property type="evidence" value="ECO:0007669"/>
    <property type="project" value="TreeGrafter"/>
</dbReference>
<dbReference type="InterPro" id="IPR036291">
    <property type="entry name" value="NAD(P)-bd_dom_sf"/>
</dbReference>
<dbReference type="SMART" id="SM00822">
    <property type="entry name" value="PKS_KR"/>
    <property type="match status" value="1"/>
</dbReference>
<evidence type="ECO:0000313" key="5">
    <source>
        <dbReference type="EMBL" id="MEJ1249616.1"/>
    </source>
</evidence>
<evidence type="ECO:0000256" key="2">
    <source>
        <dbReference type="ARBA" id="ARBA00023002"/>
    </source>
</evidence>
<dbReference type="EMBL" id="JBBDHC010000009">
    <property type="protein sequence ID" value="MEJ1249616.1"/>
    <property type="molecule type" value="Genomic_DNA"/>
</dbReference>
<dbReference type="PRINTS" id="PR00081">
    <property type="entry name" value="GDHRDH"/>
</dbReference>
<dbReference type="AlphaFoldDB" id="A0AAW9R704"/>
<dbReference type="Proteomes" id="UP001364472">
    <property type="component" value="Unassembled WGS sequence"/>
</dbReference>
<reference evidence="5 6" key="1">
    <citation type="journal article" date="2016" name="Antonie Van Leeuwenhoek">
        <title>Denitratimonas tolerans gen. nov., sp. nov., a denitrifying bacterium isolated from a bioreactor for tannery wastewater treatment.</title>
        <authorList>
            <person name="Han S.I."/>
            <person name="Kim J.O."/>
            <person name="Lee Y.R."/>
            <person name="Ekpeghere K.I."/>
            <person name="Koh S.C."/>
            <person name="Whang K.S."/>
        </authorList>
    </citation>
    <scope>NUCLEOTIDE SEQUENCE [LARGE SCALE GENOMIC DNA]</scope>
    <source>
        <strain evidence="5 6">KACC 17565</strain>
    </source>
</reference>
<evidence type="ECO:0000259" key="4">
    <source>
        <dbReference type="SMART" id="SM00822"/>
    </source>
</evidence>
<gene>
    <name evidence="5" type="ORF">WB794_08015</name>
</gene>
<comment type="similarity">
    <text evidence="1 3">Belongs to the short-chain dehydrogenases/reductases (SDR) family.</text>
</comment>
<dbReference type="SUPFAM" id="SSF51735">
    <property type="entry name" value="NAD(P)-binding Rossmann-fold domains"/>
    <property type="match status" value="1"/>
</dbReference>
<dbReference type="PIRSF" id="PIRSF000126">
    <property type="entry name" value="11-beta-HSD1"/>
    <property type="match status" value="1"/>
</dbReference>
<protein>
    <submittedName>
        <fullName evidence="5">SDR family oxidoreductase</fullName>
        <ecNumber evidence="5">1.-.-.-</ecNumber>
    </submittedName>
</protein>